<dbReference type="InterPro" id="IPR036047">
    <property type="entry name" value="F-box-like_dom_sf"/>
</dbReference>
<name>A0A5E4N7B3_9HEMI</name>
<proteinExistence type="predicted"/>
<dbReference type="EMBL" id="CABPRJ010001473">
    <property type="protein sequence ID" value="VVC38405.1"/>
    <property type="molecule type" value="Genomic_DNA"/>
</dbReference>
<dbReference type="Pfam" id="PF00646">
    <property type="entry name" value="F-box"/>
    <property type="match status" value="1"/>
</dbReference>
<dbReference type="Gene3D" id="3.80.10.10">
    <property type="entry name" value="Ribonuclease Inhibitor"/>
    <property type="match status" value="1"/>
</dbReference>
<evidence type="ECO:0000259" key="1">
    <source>
        <dbReference type="SMART" id="SM00256"/>
    </source>
</evidence>
<reference evidence="2 3" key="1">
    <citation type="submission" date="2019-08" db="EMBL/GenBank/DDBJ databases">
        <authorList>
            <person name="Alioto T."/>
            <person name="Alioto T."/>
            <person name="Gomez Garrido J."/>
        </authorList>
    </citation>
    <scope>NUCLEOTIDE SEQUENCE [LARGE SCALE GENOMIC DNA]</scope>
</reference>
<dbReference type="SUPFAM" id="SSF81383">
    <property type="entry name" value="F-box domain"/>
    <property type="match status" value="1"/>
</dbReference>
<dbReference type="InterPro" id="IPR032675">
    <property type="entry name" value="LRR_dom_sf"/>
</dbReference>
<keyword evidence="3" id="KW-1185">Reference proteome</keyword>
<organism evidence="2 3">
    <name type="scientific">Cinara cedri</name>
    <dbReference type="NCBI Taxonomy" id="506608"/>
    <lineage>
        <taxon>Eukaryota</taxon>
        <taxon>Metazoa</taxon>
        <taxon>Ecdysozoa</taxon>
        <taxon>Arthropoda</taxon>
        <taxon>Hexapoda</taxon>
        <taxon>Insecta</taxon>
        <taxon>Pterygota</taxon>
        <taxon>Neoptera</taxon>
        <taxon>Paraneoptera</taxon>
        <taxon>Hemiptera</taxon>
        <taxon>Sternorrhyncha</taxon>
        <taxon>Aphidomorpha</taxon>
        <taxon>Aphidoidea</taxon>
        <taxon>Aphididae</taxon>
        <taxon>Lachninae</taxon>
        <taxon>Cinara</taxon>
    </lineage>
</organism>
<dbReference type="SUPFAM" id="SSF52047">
    <property type="entry name" value="RNI-like"/>
    <property type="match status" value="1"/>
</dbReference>
<sequence>MECNMPPEVITQILQFVSFEDRKRARSVNSVWYYASIHPMFIKNELFIVQDPKQNGYNDKEQMEFLNLYHQILKESKRKMLNLKLRGFSTLYKCSFIFEGIGEKVREIYLENILVMTNALIDIITSCSNIKKLEFSNINRWSLAVENPKPILSLKVLVYKLATLPNNVFNLLASIASNIDTLDLDYNVLENEVYTPYCNVNQTNVMQFIKNIKNLTNLRINDNWWILNRLPKNLQLKALNINYQRFYMNTIELSQFEAVIRNHKSLQQLEILGIPCCLILGIRNLQFLQELNLTYAKYHVHVCCNKQLCFQNFQNSFNNMKYLKILSVTAEVPMHKPKYFNSIPPIPQHIMKSIQSLDCYFSPEMSIATFDNNLTSLRIRNGNILSVEDFIILFKELTKLTSLWIDRCYKLNDDVISDCSISNLKGLTTLKLDGGRQTYRCLHNIKFSNLITLYIHIAPVGLSILGHLPAIEKSFKTLASSNPVLSHLTVFCVNSNQISLKIRVYYDLLYHTNNVCEVDLVAYLTKHWTFSNHS</sequence>
<feature type="domain" description="F-box" evidence="1">
    <location>
        <begin position="5"/>
        <end position="45"/>
    </location>
</feature>
<evidence type="ECO:0000313" key="3">
    <source>
        <dbReference type="Proteomes" id="UP000325440"/>
    </source>
</evidence>
<protein>
    <submittedName>
        <fullName evidence="2">F-box domain,Leucine-rich repeat domain, L domain-like</fullName>
    </submittedName>
</protein>
<dbReference type="SMART" id="SM00256">
    <property type="entry name" value="FBOX"/>
    <property type="match status" value="1"/>
</dbReference>
<dbReference type="OrthoDB" id="27842at2759"/>
<gene>
    <name evidence="2" type="ORF">CINCED_3A000081</name>
</gene>
<dbReference type="AlphaFoldDB" id="A0A5E4N7B3"/>
<dbReference type="Proteomes" id="UP000325440">
    <property type="component" value="Unassembled WGS sequence"/>
</dbReference>
<dbReference type="InterPro" id="IPR001810">
    <property type="entry name" value="F-box_dom"/>
</dbReference>
<accession>A0A5E4N7B3</accession>
<evidence type="ECO:0000313" key="2">
    <source>
        <dbReference type="EMBL" id="VVC38405.1"/>
    </source>
</evidence>